<evidence type="ECO:0000259" key="3">
    <source>
        <dbReference type="Pfam" id="PF01494"/>
    </source>
</evidence>
<gene>
    <name evidence="4" type="ORF">Aco03nite_079960</name>
</gene>
<organism evidence="4 5">
    <name type="scientific">Actinoplanes couchii</name>
    <dbReference type="NCBI Taxonomy" id="403638"/>
    <lineage>
        <taxon>Bacteria</taxon>
        <taxon>Bacillati</taxon>
        <taxon>Actinomycetota</taxon>
        <taxon>Actinomycetes</taxon>
        <taxon>Micromonosporales</taxon>
        <taxon>Micromonosporaceae</taxon>
        <taxon>Actinoplanes</taxon>
    </lineage>
</organism>
<dbReference type="PANTHER" id="PTHR13789">
    <property type="entry name" value="MONOOXYGENASE"/>
    <property type="match status" value="1"/>
</dbReference>
<dbReference type="Proteomes" id="UP000612282">
    <property type="component" value="Unassembled WGS sequence"/>
</dbReference>
<dbReference type="PRINTS" id="PR00420">
    <property type="entry name" value="RNGMNOXGNASE"/>
</dbReference>
<dbReference type="PANTHER" id="PTHR13789:SF309">
    <property type="entry name" value="PUTATIVE (AFU_ORTHOLOGUE AFUA_6G14510)-RELATED"/>
    <property type="match status" value="1"/>
</dbReference>
<dbReference type="Gene3D" id="3.50.50.60">
    <property type="entry name" value="FAD/NAD(P)-binding domain"/>
    <property type="match status" value="1"/>
</dbReference>
<name>A0ABQ3XM51_9ACTN</name>
<dbReference type="InterPro" id="IPR036188">
    <property type="entry name" value="FAD/NAD-bd_sf"/>
</dbReference>
<dbReference type="InterPro" id="IPR050493">
    <property type="entry name" value="FAD-dep_Monooxygenase_BioMet"/>
</dbReference>
<reference evidence="4 5" key="1">
    <citation type="submission" date="2021-01" db="EMBL/GenBank/DDBJ databases">
        <title>Whole genome shotgun sequence of Actinoplanes couchii NBRC 106145.</title>
        <authorList>
            <person name="Komaki H."/>
            <person name="Tamura T."/>
        </authorList>
    </citation>
    <scope>NUCLEOTIDE SEQUENCE [LARGE SCALE GENOMIC DNA]</scope>
    <source>
        <strain evidence="4 5">NBRC 106145</strain>
    </source>
</reference>
<keyword evidence="5" id="KW-1185">Reference proteome</keyword>
<dbReference type="RefSeq" id="WP_203805797.1">
    <property type="nucleotide sequence ID" value="NZ_BAAAQE010000112.1"/>
</dbReference>
<comment type="caution">
    <text evidence="4">The sequence shown here is derived from an EMBL/GenBank/DDBJ whole genome shotgun (WGS) entry which is preliminary data.</text>
</comment>
<proteinExistence type="predicted"/>
<dbReference type="InterPro" id="IPR002938">
    <property type="entry name" value="FAD-bd"/>
</dbReference>
<evidence type="ECO:0000313" key="5">
    <source>
        <dbReference type="Proteomes" id="UP000612282"/>
    </source>
</evidence>
<protein>
    <submittedName>
        <fullName evidence="4">FAD-dependent oxidoreductase</fullName>
    </submittedName>
</protein>
<evidence type="ECO:0000313" key="4">
    <source>
        <dbReference type="EMBL" id="GID59592.1"/>
    </source>
</evidence>
<feature type="domain" description="FAD-binding" evidence="3">
    <location>
        <begin position="7"/>
        <end position="344"/>
    </location>
</feature>
<dbReference type="Pfam" id="PF01494">
    <property type="entry name" value="FAD_binding_3"/>
    <property type="match status" value="1"/>
</dbReference>
<keyword evidence="2" id="KW-0503">Monooxygenase</keyword>
<accession>A0ABQ3XM51</accession>
<evidence type="ECO:0000256" key="2">
    <source>
        <dbReference type="ARBA" id="ARBA00023033"/>
    </source>
</evidence>
<evidence type="ECO:0000256" key="1">
    <source>
        <dbReference type="ARBA" id="ARBA00023002"/>
    </source>
</evidence>
<dbReference type="SUPFAM" id="SSF51905">
    <property type="entry name" value="FAD/NAD(P)-binding domain"/>
    <property type="match status" value="1"/>
</dbReference>
<sequence>MPGVRTAIIIGGGIAGPVTALALRRAGIEATVHEAYPAGGGELGGTLTLAPNGVAALSHVGADEAVVARTTPITRQIMTAGDRRVELPALRGAPPLRVISRGDLHRTLGELTSAAGITVAYEKRMTGVRQGPAGVTAEFADGGTATADILIGADGVRSITRRLIDPQAPGPRYTGTLGFEAVASAEVGVEPGTLTFGFGRGAFYLYWPEPGGGTRWGVNLPWPRSLTVPEARAVGTARWAGILRDTFAADRPGHDLSSTTDPDGLQIAGAMQIMPPVPHWHRGRMVLVGDAAHAPSSTSGQGASLTVESAVQLARCLRDIADVPAAFATYERLRRGRVERIAARAARINQAKVPGPLARALMPVVMPALVKLMSPERTIGPDHRYTIDWASHAEHRGGGRGALAE</sequence>
<dbReference type="EMBL" id="BOMG01000097">
    <property type="protein sequence ID" value="GID59592.1"/>
    <property type="molecule type" value="Genomic_DNA"/>
</dbReference>
<keyword evidence="1" id="KW-0560">Oxidoreductase</keyword>